<dbReference type="GO" id="GO:0061025">
    <property type="term" value="P:membrane fusion"/>
    <property type="evidence" value="ECO:0007669"/>
    <property type="project" value="TreeGrafter"/>
</dbReference>
<feature type="region of interest" description="Disordered" evidence="21">
    <location>
        <begin position="1"/>
        <end position="60"/>
    </location>
</feature>
<evidence type="ECO:0000256" key="20">
    <source>
        <dbReference type="PROSITE-ProRule" id="PRU00104"/>
    </source>
</evidence>
<dbReference type="CDD" id="cd00078">
    <property type="entry name" value="HECTc"/>
    <property type="match status" value="1"/>
</dbReference>
<dbReference type="AlphaFoldDB" id="A0A315VSL7"/>
<dbReference type="InterPro" id="IPR036770">
    <property type="entry name" value="Ankyrin_rpt-contain_sf"/>
</dbReference>
<feature type="repeat" description="ANK" evidence="19">
    <location>
        <begin position="424"/>
        <end position="456"/>
    </location>
</feature>
<dbReference type="InterPro" id="IPR000569">
    <property type="entry name" value="HECT_dom"/>
</dbReference>
<dbReference type="PRINTS" id="PR01415">
    <property type="entry name" value="ANKYRIN"/>
</dbReference>
<evidence type="ECO:0000256" key="7">
    <source>
        <dbReference type="ARBA" id="ARBA00022679"/>
    </source>
</evidence>
<evidence type="ECO:0000256" key="11">
    <source>
        <dbReference type="ARBA" id="ARBA00023034"/>
    </source>
</evidence>
<keyword evidence="6" id="KW-0963">Cytoplasm</keyword>
<dbReference type="InterPro" id="IPR035983">
    <property type="entry name" value="Hect_E3_ubiquitin_ligase"/>
</dbReference>
<keyword evidence="7" id="KW-0808">Transferase</keyword>
<dbReference type="SMART" id="SM00248">
    <property type="entry name" value="ANK"/>
    <property type="match status" value="6"/>
</dbReference>
<evidence type="ECO:0000256" key="5">
    <source>
        <dbReference type="ARBA" id="ARBA00012485"/>
    </source>
</evidence>
<dbReference type="EMBL" id="NHOQ01001181">
    <property type="protein sequence ID" value="PWA26308.1"/>
    <property type="molecule type" value="Genomic_DNA"/>
</dbReference>
<dbReference type="InterPro" id="IPR050409">
    <property type="entry name" value="E3_ubiq-protein_ligase"/>
</dbReference>
<keyword evidence="13" id="KW-0472">Membrane</keyword>
<comment type="pathway">
    <text evidence="4">Protein modification; protein ubiquitination.</text>
</comment>
<evidence type="ECO:0000256" key="4">
    <source>
        <dbReference type="ARBA" id="ARBA00004906"/>
    </source>
</evidence>
<name>A0A315VSL7_GAMAF</name>
<feature type="compositionally biased region" description="Basic and acidic residues" evidence="21">
    <location>
        <begin position="1"/>
        <end position="21"/>
    </location>
</feature>
<keyword evidence="10" id="KW-0256">Endoplasmic reticulum</keyword>
<evidence type="ECO:0000256" key="6">
    <source>
        <dbReference type="ARBA" id="ARBA00022490"/>
    </source>
</evidence>
<dbReference type="FunFam" id="3.30.2410.10:FF:000016">
    <property type="entry name" value="E3 ubiquitin-protein ligase HACE1 isoform X1"/>
    <property type="match status" value="1"/>
</dbReference>
<dbReference type="PROSITE" id="PS50297">
    <property type="entry name" value="ANK_REP_REGION"/>
    <property type="match status" value="4"/>
</dbReference>
<dbReference type="Gene3D" id="3.90.1750.10">
    <property type="entry name" value="Hect, E3 ligase catalytic domains"/>
    <property type="match status" value="1"/>
</dbReference>
<evidence type="ECO:0000256" key="18">
    <source>
        <dbReference type="ARBA" id="ARBA00042378"/>
    </source>
</evidence>
<keyword evidence="9 20" id="KW-0833">Ubl conjugation pathway</keyword>
<keyword evidence="8" id="KW-0677">Repeat</keyword>
<dbReference type="PROSITE" id="PS50088">
    <property type="entry name" value="ANK_REPEAT"/>
    <property type="match status" value="5"/>
</dbReference>
<evidence type="ECO:0000256" key="2">
    <source>
        <dbReference type="ARBA" id="ARBA00004240"/>
    </source>
</evidence>
<evidence type="ECO:0000256" key="21">
    <source>
        <dbReference type="SAM" id="MobiDB-lite"/>
    </source>
</evidence>
<dbReference type="PANTHER" id="PTHR11254:SF363">
    <property type="entry name" value="E3 UBIQUITIN-PROTEIN LIGASE HACE1"/>
    <property type="match status" value="1"/>
</dbReference>
<evidence type="ECO:0000256" key="16">
    <source>
        <dbReference type="ARBA" id="ARBA00040370"/>
    </source>
</evidence>
<proteinExistence type="predicted"/>
<dbReference type="GO" id="GO:0032580">
    <property type="term" value="C:Golgi cisterna membrane"/>
    <property type="evidence" value="ECO:0007669"/>
    <property type="project" value="UniProtKB-SubCell"/>
</dbReference>
<accession>A0A315VSL7</accession>
<dbReference type="FunFam" id="1.25.40.20:FF:000051">
    <property type="entry name" value="E3 ubiquitin-protein ligase HACE1 isoform X1"/>
    <property type="match status" value="1"/>
</dbReference>
<dbReference type="Gene3D" id="1.25.40.20">
    <property type="entry name" value="Ankyrin repeat-containing domain"/>
    <property type="match status" value="2"/>
</dbReference>
<feature type="domain" description="HECT" evidence="22">
    <location>
        <begin position="780"/>
        <end position="1111"/>
    </location>
</feature>
<dbReference type="Pfam" id="PF12796">
    <property type="entry name" value="Ank_2"/>
    <property type="match status" value="2"/>
</dbReference>
<dbReference type="SUPFAM" id="SSF48403">
    <property type="entry name" value="Ankyrin repeat"/>
    <property type="match status" value="1"/>
</dbReference>
<dbReference type="GO" id="GO:0005783">
    <property type="term" value="C:endoplasmic reticulum"/>
    <property type="evidence" value="ECO:0007669"/>
    <property type="project" value="UniProtKB-SubCell"/>
</dbReference>
<reference evidence="23 24" key="1">
    <citation type="journal article" date="2018" name="G3 (Bethesda)">
        <title>A High-Quality Reference Genome for the Invasive Mosquitofish Gambusia affinis Using a Chicago Library.</title>
        <authorList>
            <person name="Hoffberg S.L."/>
            <person name="Troendle N.J."/>
            <person name="Glenn T.C."/>
            <person name="Mahmud O."/>
            <person name="Louha S."/>
            <person name="Chalopin D."/>
            <person name="Bennetzen J.L."/>
            <person name="Mauricio R."/>
        </authorList>
    </citation>
    <scope>NUCLEOTIDE SEQUENCE [LARGE SCALE GENOMIC DNA]</scope>
    <source>
        <strain evidence="23">NE01/NJP1002.9</strain>
        <tissue evidence="23">Muscle</tissue>
    </source>
</reference>
<keyword evidence="11" id="KW-0333">Golgi apparatus</keyword>
<dbReference type="Gene3D" id="3.30.2410.10">
    <property type="entry name" value="Hect, E3 ligase catalytic domain"/>
    <property type="match status" value="1"/>
</dbReference>
<dbReference type="GO" id="GO:0000209">
    <property type="term" value="P:protein polyubiquitination"/>
    <property type="evidence" value="ECO:0007669"/>
    <property type="project" value="TreeGrafter"/>
</dbReference>
<dbReference type="Pfam" id="PF13637">
    <property type="entry name" value="Ank_4"/>
    <property type="match status" value="1"/>
</dbReference>
<evidence type="ECO:0000313" key="24">
    <source>
        <dbReference type="Proteomes" id="UP000250572"/>
    </source>
</evidence>
<evidence type="ECO:0000256" key="8">
    <source>
        <dbReference type="ARBA" id="ARBA00022737"/>
    </source>
</evidence>
<comment type="catalytic activity">
    <reaction evidence="1">
        <text>S-ubiquitinyl-[E2 ubiquitin-conjugating enzyme]-L-cysteine + [acceptor protein]-L-lysine = [E2 ubiquitin-conjugating enzyme]-L-cysteine + N(6)-ubiquitinyl-[acceptor protein]-L-lysine.</text>
        <dbReference type="EC" id="2.3.2.26"/>
    </reaction>
</comment>
<evidence type="ECO:0000256" key="19">
    <source>
        <dbReference type="PROSITE-ProRule" id="PRU00023"/>
    </source>
</evidence>
<dbReference type="PROSITE" id="PS50237">
    <property type="entry name" value="HECT"/>
    <property type="match status" value="1"/>
</dbReference>
<evidence type="ECO:0000256" key="9">
    <source>
        <dbReference type="ARBA" id="ARBA00022786"/>
    </source>
</evidence>
<dbReference type="GO" id="GO:0006511">
    <property type="term" value="P:ubiquitin-dependent protein catabolic process"/>
    <property type="evidence" value="ECO:0007669"/>
    <property type="project" value="TreeGrafter"/>
</dbReference>
<dbReference type="SUPFAM" id="SSF56204">
    <property type="entry name" value="Hect, E3 ligase catalytic domain"/>
    <property type="match status" value="1"/>
</dbReference>
<dbReference type="FunFam" id="3.30.2160.10:FF:000001">
    <property type="entry name" value="E3 ubiquitin-protein ligase NEDD4-like"/>
    <property type="match status" value="1"/>
</dbReference>
<dbReference type="FunFam" id="3.90.1750.10:FF:000019">
    <property type="entry name" value="E3 ubiquitin-protein ligase HACE1 isoform X1"/>
    <property type="match status" value="1"/>
</dbReference>
<organism evidence="23 24">
    <name type="scientific">Gambusia affinis</name>
    <name type="common">Western mosquitofish</name>
    <name type="synonym">Heterandria affinis</name>
    <dbReference type="NCBI Taxonomy" id="33528"/>
    <lineage>
        <taxon>Eukaryota</taxon>
        <taxon>Metazoa</taxon>
        <taxon>Chordata</taxon>
        <taxon>Craniata</taxon>
        <taxon>Vertebrata</taxon>
        <taxon>Euteleostomi</taxon>
        <taxon>Actinopterygii</taxon>
        <taxon>Neopterygii</taxon>
        <taxon>Teleostei</taxon>
        <taxon>Neoteleostei</taxon>
        <taxon>Acanthomorphata</taxon>
        <taxon>Ovalentaria</taxon>
        <taxon>Atherinomorphae</taxon>
        <taxon>Cyprinodontiformes</taxon>
        <taxon>Poeciliidae</taxon>
        <taxon>Poeciliinae</taxon>
        <taxon>Gambusia</taxon>
    </lineage>
</organism>
<feature type="repeat" description="ANK" evidence="19">
    <location>
        <begin position="325"/>
        <end position="357"/>
    </location>
</feature>
<keyword evidence="12 19" id="KW-0040">ANK repeat</keyword>
<comment type="subcellular location">
    <subcellularLocation>
        <location evidence="3">Cytoplasm</location>
    </subcellularLocation>
    <subcellularLocation>
        <location evidence="2">Endoplasmic reticulum</location>
    </subcellularLocation>
    <subcellularLocation>
        <location evidence="15">Golgi apparatus</location>
        <location evidence="15">Golgi stack membrane</location>
    </subcellularLocation>
</comment>
<evidence type="ECO:0000256" key="12">
    <source>
        <dbReference type="ARBA" id="ARBA00023043"/>
    </source>
</evidence>
<dbReference type="GO" id="GO:0007030">
    <property type="term" value="P:Golgi organization"/>
    <property type="evidence" value="ECO:0007669"/>
    <property type="project" value="TreeGrafter"/>
</dbReference>
<evidence type="ECO:0000313" key="23">
    <source>
        <dbReference type="EMBL" id="PWA26308.1"/>
    </source>
</evidence>
<feature type="repeat" description="ANK" evidence="19">
    <location>
        <begin position="358"/>
        <end position="390"/>
    </location>
</feature>
<feature type="repeat" description="ANK" evidence="19">
    <location>
        <begin position="292"/>
        <end position="324"/>
    </location>
</feature>
<dbReference type="FunFam" id="3.90.1750.10:FF:000026">
    <property type="entry name" value="E3 ubiquitin-protein ligase HACE1"/>
    <property type="match status" value="1"/>
</dbReference>
<keyword evidence="24" id="KW-1185">Reference proteome</keyword>
<evidence type="ECO:0000256" key="15">
    <source>
        <dbReference type="ARBA" id="ARBA00037859"/>
    </source>
</evidence>
<dbReference type="GO" id="GO:0000139">
    <property type="term" value="C:Golgi membrane"/>
    <property type="evidence" value="ECO:0007669"/>
    <property type="project" value="TreeGrafter"/>
</dbReference>
<dbReference type="Gene3D" id="3.30.2160.10">
    <property type="entry name" value="Hect, E3 ligase catalytic domain"/>
    <property type="match status" value="1"/>
</dbReference>
<dbReference type="GO" id="GO:0061630">
    <property type="term" value="F:ubiquitin protein ligase activity"/>
    <property type="evidence" value="ECO:0007669"/>
    <property type="project" value="UniProtKB-EC"/>
</dbReference>
<evidence type="ECO:0000256" key="13">
    <source>
        <dbReference type="ARBA" id="ARBA00023136"/>
    </source>
</evidence>
<evidence type="ECO:0000256" key="14">
    <source>
        <dbReference type="ARBA" id="ARBA00023306"/>
    </source>
</evidence>
<dbReference type="InterPro" id="IPR002110">
    <property type="entry name" value="Ankyrin_rpt"/>
</dbReference>
<dbReference type="PANTHER" id="PTHR11254">
    <property type="entry name" value="HECT DOMAIN UBIQUITIN-PROTEIN LIGASE"/>
    <property type="match status" value="1"/>
</dbReference>
<evidence type="ECO:0000256" key="10">
    <source>
        <dbReference type="ARBA" id="ARBA00022824"/>
    </source>
</evidence>
<dbReference type="FunFam" id="1.25.40.20:FF:000256">
    <property type="entry name" value="HECT domain and ankyrin repeat containing E3 ubiquitin protein ligase 1"/>
    <property type="match status" value="1"/>
</dbReference>
<evidence type="ECO:0000256" key="17">
    <source>
        <dbReference type="ARBA" id="ARBA00041409"/>
    </source>
</evidence>
<dbReference type="STRING" id="33528.ENSGAFP00000013550"/>
<evidence type="ECO:0000256" key="3">
    <source>
        <dbReference type="ARBA" id="ARBA00004496"/>
    </source>
</evidence>
<dbReference type="Pfam" id="PF00632">
    <property type="entry name" value="HECT"/>
    <property type="match status" value="1"/>
</dbReference>
<feature type="active site" description="Glycyl thioester intermediate" evidence="20">
    <location>
        <position position="1080"/>
    </location>
</feature>
<dbReference type="EC" id="2.3.2.26" evidence="5"/>
<dbReference type="Proteomes" id="UP000250572">
    <property type="component" value="Unassembled WGS sequence"/>
</dbReference>
<gene>
    <name evidence="23" type="ORF">CCH79_00018805</name>
</gene>
<feature type="repeat" description="ANK" evidence="19">
    <location>
        <begin position="391"/>
        <end position="423"/>
    </location>
</feature>
<protein>
    <recommendedName>
        <fullName evidence="16">E3 ubiquitin-protein ligase HACE1</fullName>
        <ecNumber evidence="5">2.3.2.26</ecNumber>
    </recommendedName>
    <alternativeName>
        <fullName evidence="18">HECT domain and ankyrin repeat-containing E3 ubiquitin-protein ligase 1</fullName>
    </alternativeName>
    <alternativeName>
        <fullName evidence="17">HECT-type E3 ubiquitin transferase HACE1</fullName>
    </alternativeName>
</protein>
<dbReference type="GO" id="GO:0005634">
    <property type="term" value="C:nucleus"/>
    <property type="evidence" value="ECO:0007669"/>
    <property type="project" value="TreeGrafter"/>
</dbReference>
<comment type="caution">
    <text evidence="23">The sequence shown here is derived from an EMBL/GenBank/DDBJ whole genome shotgun (WGS) entry which is preliminary data.</text>
</comment>
<evidence type="ECO:0000256" key="1">
    <source>
        <dbReference type="ARBA" id="ARBA00000885"/>
    </source>
</evidence>
<evidence type="ECO:0000259" key="22">
    <source>
        <dbReference type="PROSITE" id="PS50237"/>
    </source>
</evidence>
<dbReference type="SMART" id="SM00119">
    <property type="entry name" value="HECTc"/>
    <property type="match status" value="1"/>
</dbReference>
<keyword evidence="14" id="KW-0131">Cell cycle</keyword>
<sequence>MQPHRECGNKKLRGADIRHSTSQELASATEDRTARVPSLGRHPSHNAPDVPTPSDHLTDHQEKPIPLLLQNLLDSECYGLPLSDSADSHSHVIGLSCRWSVERQDQDRKWRVFRVGLAAKLSAECNIGTVSIDGPHMNITTEPVYWKMVGWLGNERDTEAFVHGGLVLSSICLAFLQSLDGAKLSCEPLKQSLLHMERLKHPLVDSPQLPVRRTRLKRIVSSPMMERAMEQLNVQLSRLTRSLRRARTVELPEDNETAVYTLMPMVMADQHRSVSELLLNSKFDVNYAFGRVKRSLLHIAANCGSVECLVLLLKRGANPNYQDISGCTPLHLAARNGQKKCMGKLLEYNADVNICNNEGLTAIHWLAVNGRTELLYDLVQHVSNVDVEDAMGQTALHVACQNGHKTTVLCLLDSGADINRPNVSGATPLYFACSHGQRDTAQILLSRGAKYLADKNGITPLDLCVQGGYGETCEILIQHHARLFQMLIQMTQNEDVKENMLRQVLEHVSQQSESHYQKVLISLAEVATTNGHKLLSSYEAQMKSLLRIVRIFCHVFRLGPSPHNNGNDMGYNGNKTPRSQVFKPLELLWHSLDEWLMLISTELERSTKNPSSSSSSSEIASLLLKQRESDPSRTTLSLLEGEAYVDGEDVISMTANRLSAVIQAFYMSCSCQMPQGMTSPRFIEFVCKHDEVLKCFVTRNPKIIFNHFHFLLECPELMSRFMHIIKNQPFKDRCEWFYEHLLAGQPDSDMVHRPVNESDILLIHRDSIFRSSCEMVSKSTNEKLKQGIAVRFHGEEGMGQGVVREWFDILSNEIINPDYALFTQSADGTTFQPNSNSSVNPDHLNYFQFAGQILGLALYHRQLVNIYFTRSFYKHILGIPVNYQDVSSIDPEYAKNLQWILDNDISDLGLELTFSVETDVFGAMEEVPLKPGGSSILVTQDNKAEYVQLVTELRMTRAIQPQINAFLQGFHTFIPPSLIQLFDEYELELLLSGMPEMDVEDWCRNTEYTSGYDAKDPVIQWFWKVVRSLTQEERVLLLQFVTGRVPHGGFAFLMGGSGLQKFTIAAVPYTANLLPTSSTCINMLKLPEYPSQEVLRDRLLVALHCGSYGLVSEIGYPYNADSLNEKWLLDMPNLLDSEYGSLAGEQADLFLRTWEADIVPNSKTWTKPGTRKALLCFTKKSPS</sequence>